<dbReference type="KEGG" id="acan:ACA1_341560"/>
<dbReference type="VEuPathDB" id="AmoebaDB:ACA1_341560"/>
<dbReference type="AlphaFoldDB" id="L8GL09"/>
<keyword evidence="2 3" id="KW-0129">CBS domain</keyword>
<organism evidence="6 7">
    <name type="scientific">Acanthamoeba castellanii (strain ATCC 30010 / Neff)</name>
    <dbReference type="NCBI Taxonomy" id="1257118"/>
    <lineage>
        <taxon>Eukaryota</taxon>
        <taxon>Amoebozoa</taxon>
        <taxon>Discosea</taxon>
        <taxon>Longamoebia</taxon>
        <taxon>Centramoebida</taxon>
        <taxon>Acanthamoebidae</taxon>
        <taxon>Acanthamoeba</taxon>
    </lineage>
</organism>
<dbReference type="Gene3D" id="3.10.580.10">
    <property type="entry name" value="CBS-domain"/>
    <property type="match status" value="2"/>
</dbReference>
<protein>
    <submittedName>
        <fullName evidence="6">CBS domain containing protein</fullName>
    </submittedName>
</protein>
<dbReference type="InterPro" id="IPR000644">
    <property type="entry name" value="CBS_dom"/>
</dbReference>
<reference evidence="6 7" key="1">
    <citation type="journal article" date="2013" name="Genome Biol.">
        <title>Genome of Acanthamoeba castellanii highlights extensive lateral gene transfer and early evolution of tyrosine kinase signaling.</title>
        <authorList>
            <person name="Clarke M."/>
            <person name="Lohan A.J."/>
            <person name="Liu B."/>
            <person name="Lagkouvardos I."/>
            <person name="Roy S."/>
            <person name="Zafar N."/>
            <person name="Bertelli C."/>
            <person name="Schilde C."/>
            <person name="Kianianmomeni A."/>
            <person name="Burglin T.R."/>
            <person name="Frech C."/>
            <person name="Turcotte B."/>
            <person name="Kopec K.O."/>
            <person name="Synnott J.M."/>
            <person name="Choo C."/>
            <person name="Paponov I."/>
            <person name="Finkler A."/>
            <person name="Soon Heng Tan C."/>
            <person name="Hutchins A.P."/>
            <person name="Weinmeier T."/>
            <person name="Rattei T."/>
            <person name="Chu J.S."/>
            <person name="Gimenez G."/>
            <person name="Irimia M."/>
            <person name="Rigden D.J."/>
            <person name="Fitzpatrick D.A."/>
            <person name="Lorenzo-Morales J."/>
            <person name="Bateman A."/>
            <person name="Chiu C.H."/>
            <person name="Tang P."/>
            <person name="Hegemann P."/>
            <person name="Fromm H."/>
            <person name="Raoult D."/>
            <person name="Greub G."/>
            <person name="Miranda-Saavedra D."/>
            <person name="Chen N."/>
            <person name="Nash P."/>
            <person name="Ginger M.L."/>
            <person name="Horn M."/>
            <person name="Schaap P."/>
            <person name="Caler L."/>
            <person name="Loftus B."/>
        </authorList>
    </citation>
    <scope>NUCLEOTIDE SEQUENCE [LARGE SCALE GENOMIC DNA]</scope>
    <source>
        <strain evidence="6 7">Neff</strain>
    </source>
</reference>
<feature type="domain" description="CBS" evidence="5">
    <location>
        <begin position="332"/>
        <end position="385"/>
    </location>
</feature>
<evidence type="ECO:0000313" key="6">
    <source>
        <dbReference type="EMBL" id="ELR13702.1"/>
    </source>
</evidence>
<name>L8GL09_ACACF</name>
<proteinExistence type="predicted"/>
<evidence type="ECO:0000256" key="2">
    <source>
        <dbReference type="ARBA" id="ARBA00023122"/>
    </source>
</evidence>
<evidence type="ECO:0000313" key="7">
    <source>
        <dbReference type="Proteomes" id="UP000011083"/>
    </source>
</evidence>
<dbReference type="Proteomes" id="UP000011083">
    <property type="component" value="Unassembled WGS sequence"/>
</dbReference>
<accession>L8GL09</accession>
<dbReference type="PANTHER" id="PTHR13780">
    <property type="entry name" value="AMP-ACTIVATED PROTEIN KINASE, GAMMA REGULATORY SUBUNIT"/>
    <property type="match status" value="1"/>
</dbReference>
<feature type="compositionally biased region" description="Basic residues" evidence="4">
    <location>
        <begin position="1"/>
        <end position="10"/>
    </location>
</feature>
<feature type="region of interest" description="Disordered" evidence="4">
    <location>
        <begin position="70"/>
        <end position="89"/>
    </location>
</feature>
<keyword evidence="7" id="KW-1185">Reference proteome</keyword>
<dbReference type="SMART" id="SM00116">
    <property type="entry name" value="CBS"/>
    <property type="match status" value="3"/>
</dbReference>
<dbReference type="SUPFAM" id="SSF54631">
    <property type="entry name" value="CBS-domain pair"/>
    <property type="match status" value="2"/>
</dbReference>
<keyword evidence="1" id="KW-0677">Repeat</keyword>
<dbReference type="STRING" id="1257118.L8GL09"/>
<evidence type="ECO:0000256" key="3">
    <source>
        <dbReference type="PROSITE-ProRule" id="PRU00703"/>
    </source>
</evidence>
<feature type="compositionally biased region" description="Basic and acidic residues" evidence="4">
    <location>
        <begin position="11"/>
        <end position="41"/>
    </location>
</feature>
<dbReference type="Pfam" id="PF00571">
    <property type="entry name" value="CBS"/>
    <property type="match status" value="2"/>
</dbReference>
<dbReference type="RefSeq" id="XP_004335715.1">
    <property type="nucleotide sequence ID" value="XM_004335667.1"/>
</dbReference>
<dbReference type="OrthoDB" id="449052at2759"/>
<dbReference type="PROSITE" id="PS51371">
    <property type="entry name" value="CBS"/>
    <property type="match status" value="1"/>
</dbReference>
<dbReference type="InterPro" id="IPR050511">
    <property type="entry name" value="AMPK_gamma/SDS23_families"/>
</dbReference>
<dbReference type="InterPro" id="IPR046342">
    <property type="entry name" value="CBS_dom_sf"/>
</dbReference>
<dbReference type="EMBL" id="KB008085">
    <property type="protein sequence ID" value="ELR13702.1"/>
    <property type="molecule type" value="Genomic_DNA"/>
</dbReference>
<gene>
    <name evidence="6" type="ORF">ACA1_341560</name>
</gene>
<dbReference type="GeneID" id="14914267"/>
<sequence>MSEHHHHHGHHHDDKKRPREEAHKAAGEVSGHKSEQHDGAAAKKTRTAEVSSAVEGSKWAQLTGSTTVGDLVHHRITTRPRPTKPEEARDQHLVAIEGDFTVGAAMGLLARHDLLSAPVIDPRSRRFLGFVDVLDITGYILASYSAHSDDTNFLKKELLNEEVSHILNFSRCDDRVVIEESKTLKDLIHLFCAPRFKHRLHRVAVTASPTSPDEAPSVTNVASLSDVVALAVSQPDLLPPEKAKATVGALKLVKPIIGVRMDSAVVDALDILFHNKVSGIALIDHSGRVTGNLSASDLRGLKPESFKYFEGSVLQFFVKGLPRVATGHERGPGRAPVTCTAEATLLECMELMVKEQIHRVYVVDNLDSLHIYGVVSMSDLIHHLK</sequence>
<feature type="region of interest" description="Disordered" evidence="4">
    <location>
        <begin position="1"/>
        <end position="58"/>
    </location>
</feature>
<evidence type="ECO:0000256" key="1">
    <source>
        <dbReference type="ARBA" id="ARBA00022737"/>
    </source>
</evidence>
<evidence type="ECO:0000259" key="5">
    <source>
        <dbReference type="PROSITE" id="PS51371"/>
    </source>
</evidence>
<evidence type="ECO:0000256" key="4">
    <source>
        <dbReference type="SAM" id="MobiDB-lite"/>
    </source>
</evidence>